<dbReference type="InterPro" id="IPR047664">
    <property type="entry name" value="SWEET"/>
</dbReference>
<comment type="similarity">
    <text evidence="3 12">Belongs to the SWEET sugar transporter family.</text>
</comment>
<accession>A0A9N9MH19</accession>
<keyword evidence="5" id="KW-1003">Cell membrane</keyword>
<evidence type="ECO:0000256" key="4">
    <source>
        <dbReference type="ARBA" id="ARBA00022448"/>
    </source>
</evidence>
<feature type="transmembrane region" description="Helical" evidence="12">
    <location>
        <begin position="190"/>
        <end position="211"/>
    </location>
</feature>
<comment type="subcellular location">
    <subcellularLocation>
        <location evidence="1 12">Cell membrane</location>
        <topology evidence="1 12">Multi-pass membrane protein</topology>
    </subcellularLocation>
    <subcellularLocation>
        <location evidence="2">Golgi apparatus membrane</location>
        <topology evidence="2">Multi-pass membrane protein</topology>
    </subcellularLocation>
</comment>
<name>A0A9N9MH19_9CUCU</name>
<feature type="transmembrane region" description="Helical" evidence="12">
    <location>
        <begin position="105"/>
        <end position="122"/>
    </location>
</feature>
<feature type="transmembrane region" description="Helical" evidence="12">
    <location>
        <begin position="73"/>
        <end position="93"/>
    </location>
</feature>
<evidence type="ECO:0000313" key="13">
    <source>
        <dbReference type="EMBL" id="CAG9764119.1"/>
    </source>
</evidence>
<evidence type="ECO:0000256" key="5">
    <source>
        <dbReference type="ARBA" id="ARBA00022475"/>
    </source>
</evidence>
<keyword evidence="14" id="KW-1185">Reference proteome</keyword>
<comment type="function">
    <text evidence="12">Mediates sugar transport across membranes.</text>
</comment>
<gene>
    <name evidence="13" type="ORF">CEUTPL_LOCUS4763</name>
</gene>
<keyword evidence="11 12" id="KW-0472">Membrane</keyword>
<dbReference type="AlphaFoldDB" id="A0A9N9MH19"/>
<evidence type="ECO:0000256" key="3">
    <source>
        <dbReference type="ARBA" id="ARBA00007809"/>
    </source>
</evidence>
<dbReference type="OrthoDB" id="409725at2759"/>
<feature type="transmembrane region" description="Helical" evidence="12">
    <location>
        <begin position="47"/>
        <end position="67"/>
    </location>
</feature>
<feature type="transmembrane region" description="Helical" evidence="12">
    <location>
        <begin position="134"/>
        <end position="151"/>
    </location>
</feature>
<keyword evidence="9 12" id="KW-1133">Transmembrane helix</keyword>
<dbReference type="FunFam" id="1.20.1280.290:FF:000004">
    <property type="entry name" value="Sugar transporter SWEET"/>
    <property type="match status" value="1"/>
</dbReference>
<keyword evidence="7 12" id="KW-0812">Transmembrane</keyword>
<keyword evidence="10" id="KW-0333">Golgi apparatus</keyword>
<organism evidence="13 14">
    <name type="scientific">Ceutorhynchus assimilis</name>
    <name type="common">cabbage seed weevil</name>
    <dbReference type="NCBI Taxonomy" id="467358"/>
    <lineage>
        <taxon>Eukaryota</taxon>
        <taxon>Metazoa</taxon>
        <taxon>Ecdysozoa</taxon>
        <taxon>Arthropoda</taxon>
        <taxon>Hexapoda</taxon>
        <taxon>Insecta</taxon>
        <taxon>Pterygota</taxon>
        <taxon>Neoptera</taxon>
        <taxon>Endopterygota</taxon>
        <taxon>Coleoptera</taxon>
        <taxon>Polyphaga</taxon>
        <taxon>Cucujiformia</taxon>
        <taxon>Curculionidae</taxon>
        <taxon>Ceutorhynchinae</taxon>
        <taxon>Ceutorhynchus</taxon>
    </lineage>
</organism>
<evidence type="ECO:0000256" key="1">
    <source>
        <dbReference type="ARBA" id="ARBA00004651"/>
    </source>
</evidence>
<evidence type="ECO:0000256" key="12">
    <source>
        <dbReference type="RuleBase" id="RU910715"/>
    </source>
</evidence>
<dbReference type="GO" id="GO:0005886">
    <property type="term" value="C:plasma membrane"/>
    <property type="evidence" value="ECO:0007669"/>
    <property type="project" value="UniProtKB-SubCell"/>
</dbReference>
<dbReference type="Gene3D" id="1.20.1280.290">
    <property type="match status" value="2"/>
</dbReference>
<dbReference type="Pfam" id="PF03083">
    <property type="entry name" value="MtN3_slv"/>
    <property type="match status" value="2"/>
</dbReference>
<dbReference type="EMBL" id="OU892278">
    <property type="protein sequence ID" value="CAG9764119.1"/>
    <property type="molecule type" value="Genomic_DNA"/>
</dbReference>
<evidence type="ECO:0000256" key="10">
    <source>
        <dbReference type="ARBA" id="ARBA00023034"/>
    </source>
</evidence>
<dbReference type="GO" id="GO:0000139">
    <property type="term" value="C:Golgi membrane"/>
    <property type="evidence" value="ECO:0007669"/>
    <property type="project" value="UniProtKB-SubCell"/>
</dbReference>
<evidence type="ECO:0000256" key="6">
    <source>
        <dbReference type="ARBA" id="ARBA00022597"/>
    </source>
</evidence>
<evidence type="ECO:0000256" key="9">
    <source>
        <dbReference type="ARBA" id="ARBA00022989"/>
    </source>
</evidence>
<protein>
    <recommendedName>
        <fullName evidence="12">Sugar transporter SWEET</fullName>
    </recommendedName>
</protein>
<dbReference type="Proteomes" id="UP001152799">
    <property type="component" value="Chromosome 2"/>
</dbReference>
<dbReference type="PANTHER" id="PTHR10791">
    <property type="entry name" value="RAG1-ACTIVATING PROTEIN 1"/>
    <property type="match status" value="1"/>
</dbReference>
<evidence type="ECO:0000256" key="11">
    <source>
        <dbReference type="ARBA" id="ARBA00023136"/>
    </source>
</evidence>
<dbReference type="PANTHER" id="PTHR10791:SF5">
    <property type="entry name" value="SUGAR TRANSPORTER SWEET"/>
    <property type="match status" value="1"/>
</dbReference>
<evidence type="ECO:0000256" key="2">
    <source>
        <dbReference type="ARBA" id="ARBA00004653"/>
    </source>
</evidence>
<keyword evidence="8" id="KW-0677">Repeat</keyword>
<dbReference type="InterPro" id="IPR004316">
    <property type="entry name" value="SWEET_rpt"/>
</dbReference>
<evidence type="ECO:0000256" key="7">
    <source>
        <dbReference type="ARBA" id="ARBA00022692"/>
    </source>
</evidence>
<proteinExistence type="inferred from homology"/>
<evidence type="ECO:0000313" key="14">
    <source>
        <dbReference type="Proteomes" id="UP001152799"/>
    </source>
</evidence>
<reference evidence="13" key="1">
    <citation type="submission" date="2022-01" db="EMBL/GenBank/DDBJ databases">
        <authorList>
            <person name="King R."/>
        </authorList>
    </citation>
    <scope>NUCLEOTIDE SEQUENCE</scope>
</reference>
<keyword evidence="6 12" id="KW-0762">Sugar transport</keyword>
<sequence>MDTISNSLQPYKEWVARVAAAATILQFFAGVPICWEIHKKKSTRGYSALPFIGGTAVGVLFLQYGLILGDQTMVLVNIVAIFLNAVYTGFYYTKAEDKNGEVLKPMAYAVALVAMLIGYIRLESPNNVEFRFGLVLMILMLTLLGVPLLDLREIIRKKDASSIPLPMTVMGAIVTFLWALYGIILHNNFLLVQNLIGFILCCVQLGLIVFYRRSKTETAADQAQGS</sequence>
<keyword evidence="4 12" id="KW-0813">Transport</keyword>
<feature type="transmembrane region" description="Helical" evidence="12">
    <location>
        <begin position="163"/>
        <end position="184"/>
    </location>
</feature>
<feature type="transmembrane region" description="Helical" evidence="12">
    <location>
        <begin position="14"/>
        <end position="35"/>
    </location>
</feature>
<dbReference type="GO" id="GO:0051119">
    <property type="term" value="F:sugar transmembrane transporter activity"/>
    <property type="evidence" value="ECO:0007669"/>
    <property type="project" value="InterPro"/>
</dbReference>
<evidence type="ECO:0000256" key="8">
    <source>
        <dbReference type="ARBA" id="ARBA00022737"/>
    </source>
</evidence>